<keyword evidence="6 7" id="KW-0472">Membrane</keyword>
<dbReference type="RefSeq" id="WP_146808711.1">
    <property type="nucleotide sequence ID" value="NZ_BJXX01000045.1"/>
</dbReference>
<dbReference type="PANTHER" id="PTHR43663:SF1">
    <property type="entry name" value="CHROMATE TRANSPORTER"/>
    <property type="match status" value="1"/>
</dbReference>
<feature type="transmembrane region" description="Helical" evidence="7">
    <location>
        <begin position="111"/>
        <end position="130"/>
    </location>
</feature>
<dbReference type="PANTHER" id="PTHR43663">
    <property type="entry name" value="CHROMATE TRANSPORT PROTEIN-RELATED"/>
    <property type="match status" value="1"/>
</dbReference>
<dbReference type="EMBL" id="BJXX01000045">
    <property type="protein sequence ID" value="GEN33420.1"/>
    <property type="molecule type" value="Genomic_DNA"/>
</dbReference>
<keyword evidence="3" id="KW-1003">Cell membrane</keyword>
<dbReference type="Pfam" id="PF02417">
    <property type="entry name" value="Chromate_transp"/>
    <property type="match status" value="1"/>
</dbReference>
<comment type="subcellular location">
    <subcellularLocation>
        <location evidence="1">Cell membrane</location>
        <topology evidence="1">Multi-pass membrane protein</topology>
    </subcellularLocation>
</comment>
<evidence type="ECO:0000256" key="4">
    <source>
        <dbReference type="ARBA" id="ARBA00022692"/>
    </source>
</evidence>
<evidence type="ECO:0000256" key="7">
    <source>
        <dbReference type="SAM" id="Phobius"/>
    </source>
</evidence>
<dbReference type="GO" id="GO:0015109">
    <property type="term" value="F:chromate transmembrane transporter activity"/>
    <property type="evidence" value="ECO:0007669"/>
    <property type="project" value="InterPro"/>
</dbReference>
<evidence type="ECO:0000313" key="9">
    <source>
        <dbReference type="Proteomes" id="UP000321157"/>
    </source>
</evidence>
<comment type="caution">
    <text evidence="8">The sequence shown here is derived from an EMBL/GenBank/DDBJ whole genome shotgun (WGS) entry which is preliminary data.</text>
</comment>
<gene>
    <name evidence="8" type="primary">ywrB</name>
    <name evidence="8" type="ORF">ADA01nite_08800</name>
</gene>
<sequence length="205" mass="22335">MSYGQLFNGFFRAGILGYGGGPSMLPLIHAEAVKKYRWIDDEEFSDIVALANALPGPIATKMAAYIGYKQKGFLGAFVTIFAVSIPVLVLMIGLLGFLFQFRHSPIVKGMVAGIQPVIGVMMAVLAYEFFSKAWKQVEKRGKTFVILLTVASSILLTVLSVSPAILIAVVLAGAFLFSTRKQRAERKVRSEASYETDQTSTERSG</sequence>
<dbReference type="InterPro" id="IPR003370">
    <property type="entry name" value="Chromate_transpt"/>
</dbReference>
<dbReference type="Proteomes" id="UP000321157">
    <property type="component" value="Unassembled WGS sequence"/>
</dbReference>
<proteinExistence type="inferred from homology"/>
<evidence type="ECO:0000313" key="8">
    <source>
        <dbReference type="EMBL" id="GEN33420.1"/>
    </source>
</evidence>
<keyword evidence="5 7" id="KW-1133">Transmembrane helix</keyword>
<reference evidence="8 9" key="1">
    <citation type="submission" date="2019-07" db="EMBL/GenBank/DDBJ databases">
        <title>Whole genome shotgun sequence of Aneurinibacillus danicus NBRC 102444.</title>
        <authorList>
            <person name="Hosoyama A."/>
            <person name="Uohara A."/>
            <person name="Ohji S."/>
            <person name="Ichikawa N."/>
        </authorList>
    </citation>
    <scope>NUCLEOTIDE SEQUENCE [LARGE SCALE GENOMIC DNA]</scope>
    <source>
        <strain evidence="8 9">NBRC 102444</strain>
    </source>
</reference>
<evidence type="ECO:0000256" key="3">
    <source>
        <dbReference type="ARBA" id="ARBA00022475"/>
    </source>
</evidence>
<protein>
    <submittedName>
        <fullName evidence="8">Putative transporter YwrB</fullName>
    </submittedName>
</protein>
<evidence type="ECO:0000256" key="5">
    <source>
        <dbReference type="ARBA" id="ARBA00022989"/>
    </source>
</evidence>
<keyword evidence="4 7" id="KW-0812">Transmembrane</keyword>
<dbReference type="GO" id="GO:0005886">
    <property type="term" value="C:plasma membrane"/>
    <property type="evidence" value="ECO:0007669"/>
    <property type="project" value="UniProtKB-SubCell"/>
</dbReference>
<accession>A0A511V3D4</accession>
<feature type="transmembrane region" description="Helical" evidence="7">
    <location>
        <begin position="150"/>
        <end position="177"/>
    </location>
</feature>
<name>A0A511V3D4_9BACL</name>
<evidence type="ECO:0000256" key="2">
    <source>
        <dbReference type="ARBA" id="ARBA00005262"/>
    </source>
</evidence>
<evidence type="ECO:0000256" key="1">
    <source>
        <dbReference type="ARBA" id="ARBA00004651"/>
    </source>
</evidence>
<keyword evidence="9" id="KW-1185">Reference proteome</keyword>
<dbReference type="AlphaFoldDB" id="A0A511V3D4"/>
<comment type="similarity">
    <text evidence="2">Belongs to the chromate ion transporter (CHR) (TC 2.A.51) family.</text>
</comment>
<organism evidence="8 9">
    <name type="scientific">Aneurinibacillus danicus</name>
    <dbReference type="NCBI Taxonomy" id="267746"/>
    <lineage>
        <taxon>Bacteria</taxon>
        <taxon>Bacillati</taxon>
        <taxon>Bacillota</taxon>
        <taxon>Bacilli</taxon>
        <taxon>Bacillales</taxon>
        <taxon>Paenibacillaceae</taxon>
        <taxon>Aneurinibacillus group</taxon>
        <taxon>Aneurinibacillus</taxon>
    </lineage>
</organism>
<dbReference type="OrthoDB" id="9027281at2"/>
<dbReference type="InterPro" id="IPR052518">
    <property type="entry name" value="CHR_Transporter"/>
</dbReference>
<feature type="transmembrane region" description="Helical" evidence="7">
    <location>
        <begin position="73"/>
        <end position="99"/>
    </location>
</feature>
<evidence type="ECO:0000256" key="6">
    <source>
        <dbReference type="ARBA" id="ARBA00023136"/>
    </source>
</evidence>